<proteinExistence type="predicted"/>
<dbReference type="Proteomes" id="UP001243846">
    <property type="component" value="Unassembled WGS sequence"/>
</dbReference>
<sequence>MGGLGNAAAAGGLGGLLGGLLGGRGAQQSQQPADDGLAYRDSQPSNDASFGEVFNDSLSTGAEPAVAPTPEQNAVAGLLLKAMIQAAKSDGKIDDSEKQRLLAEMGDLDDAERGFIREQMAAPVDPEALARETPQGLAPQVYLMSLMAIDFDNEAEARYLHALAQALKLDQTQINQIHQEVGVQNLYS</sequence>
<dbReference type="InterPro" id="IPR007486">
    <property type="entry name" value="YebE"/>
</dbReference>
<evidence type="ECO:0000256" key="1">
    <source>
        <dbReference type="SAM" id="MobiDB-lite"/>
    </source>
</evidence>
<evidence type="ECO:0000313" key="3">
    <source>
        <dbReference type="Proteomes" id="UP001243846"/>
    </source>
</evidence>
<dbReference type="InterPro" id="IPR029024">
    <property type="entry name" value="TerB-like"/>
</dbReference>
<protein>
    <submittedName>
        <fullName evidence="2">Tellurite resistance TerB family protein</fullName>
    </submittedName>
</protein>
<dbReference type="Pfam" id="PF04391">
    <property type="entry name" value="DUF533"/>
    <property type="match status" value="1"/>
</dbReference>
<dbReference type="CDD" id="cd07178">
    <property type="entry name" value="terB_like_YebE"/>
    <property type="match status" value="1"/>
</dbReference>
<feature type="region of interest" description="Disordered" evidence="1">
    <location>
        <begin position="23"/>
        <end position="67"/>
    </location>
</feature>
<name>A0ABT8D9A1_9RHOB</name>
<dbReference type="SUPFAM" id="SSF158682">
    <property type="entry name" value="TerB-like"/>
    <property type="match status" value="1"/>
</dbReference>
<evidence type="ECO:0000313" key="2">
    <source>
        <dbReference type="EMBL" id="MDN3713069.1"/>
    </source>
</evidence>
<gene>
    <name evidence="2" type="ORF">QWZ10_17355</name>
</gene>
<keyword evidence="3" id="KW-1185">Reference proteome</keyword>
<dbReference type="EMBL" id="JAUFRC010000001">
    <property type="protein sequence ID" value="MDN3713069.1"/>
    <property type="molecule type" value="Genomic_DNA"/>
</dbReference>
<comment type="caution">
    <text evidence="2">The sequence shown here is derived from an EMBL/GenBank/DDBJ whole genome shotgun (WGS) entry which is preliminary data.</text>
</comment>
<dbReference type="Gene3D" id="1.10.3680.10">
    <property type="entry name" value="TerB-like"/>
    <property type="match status" value="1"/>
</dbReference>
<organism evidence="2 3">
    <name type="scientific">Paracoccus cavernae</name>
    <dbReference type="NCBI Taxonomy" id="1571207"/>
    <lineage>
        <taxon>Bacteria</taxon>
        <taxon>Pseudomonadati</taxon>
        <taxon>Pseudomonadota</taxon>
        <taxon>Alphaproteobacteria</taxon>
        <taxon>Rhodobacterales</taxon>
        <taxon>Paracoccaceae</taxon>
        <taxon>Paracoccus</taxon>
    </lineage>
</organism>
<reference evidence="3" key="1">
    <citation type="journal article" date="2019" name="Int. J. Syst. Evol. Microbiol.">
        <title>The Global Catalogue of Microorganisms (GCM) 10K type strain sequencing project: providing services to taxonomists for standard genome sequencing and annotation.</title>
        <authorList>
            <consortium name="The Broad Institute Genomics Platform"/>
            <consortium name="The Broad Institute Genome Sequencing Center for Infectious Disease"/>
            <person name="Wu L."/>
            <person name="Ma J."/>
        </authorList>
    </citation>
    <scope>NUCLEOTIDE SEQUENCE [LARGE SCALE GENOMIC DNA]</scope>
    <source>
        <strain evidence="3">CECT 8482</strain>
    </source>
</reference>
<accession>A0ABT8D9A1</accession>